<reference evidence="3" key="1">
    <citation type="submission" date="2020-08" db="EMBL/GenBank/DDBJ databases">
        <title>Genome public.</title>
        <authorList>
            <person name="Liu C."/>
            <person name="Sun Q."/>
        </authorList>
    </citation>
    <scope>NUCLEOTIDE SEQUENCE</scope>
    <source>
        <strain evidence="3">NSJ-44</strain>
    </source>
</reference>
<dbReference type="PANTHER" id="PTHR30272">
    <property type="entry name" value="3-HYDROXYACYL-[ACYL-CARRIER-PROTEIN] DEHYDRATASE"/>
    <property type="match status" value="1"/>
</dbReference>
<evidence type="ECO:0000313" key="3">
    <source>
        <dbReference type="EMBL" id="MBC8528005.1"/>
    </source>
</evidence>
<evidence type="ECO:0000256" key="2">
    <source>
        <dbReference type="ARBA" id="ARBA00023239"/>
    </source>
</evidence>
<comment type="caution">
    <text evidence="3">The sequence shown here is derived from an EMBL/GenBank/DDBJ whole genome shotgun (WGS) entry which is preliminary data.</text>
</comment>
<proteinExistence type="inferred from homology"/>
<dbReference type="InterPro" id="IPR029069">
    <property type="entry name" value="HotDog_dom_sf"/>
</dbReference>
<organism evidence="3 4">
    <name type="scientific">Luoshenia tenuis</name>
    <dbReference type="NCBI Taxonomy" id="2763654"/>
    <lineage>
        <taxon>Bacteria</taxon>
        <taxon>Bacillati</taxon>
        <taxon>Bacillota</taxon>
        <taxon>Clostridia</taxon>
        <taxon>Christensenellales</taxon>
        <taxon>Christensenellaceae</taxon>
        <taxon>Luoshenia</taxon>
    </lineage>
</organism>
<gene>
    <name evidence="3" type="primary">fabZ</name>
    <name evidence="3" type="ORF">H8699_00945</name>
</gene>
<dbReference type="EMBL" id="JACRSO010000001">
    <property type="protein sequence ID" value="MBC8528005.1"/>
    <property type="molecule type" value="Genomic_DNA"/>
</dbReference>
<dbReference type="EC" id="4.2.1.59" evidence="3"/>
<dbReference type="SUPFAM" id="SSF54637">
    <property type="entry name" value="Thioesterase/thiol ester dehydrase-isomerase"/>
    <property type="match status" value="1"/>
</dbReference>
<name>A0A926HLX0_9FIRM</name>
<dbReference type="RefSeq" id="WP_249284068.1">
    <property type="nucleotide sequence ID" value="NZ_JACRSO010000001.1"/>
</dbReference>
<comment type="similarity">
    <text evidence="1">Belongs to the thioester dehydratase family. FabZ subfamily.</text>
</comment>
<dbReference type="CDD" id="cd01288">
    <property type="entry name" value="FabZ"/>
    <property type="match status" value="1"/>
</dbReference>
<sequence>MDREQIKEILPHREPMLLIDRAWLDEDGVAHALYHVRGDEFFLQGHFPGNPVVPGVIQCEIMAQACAILLGEQLKGKTPFYTGIDKVRFKAQVRPGDDIEVTAEVLRAKGPFYFTKCTASVRGALCAQGELSFALVEGR</sequence>
<evidence type="ECO:0000256" key="1">
    <source>
        <dbReference type="ARBA" id="ARBA00009174"/>
    </source>
</evidence>
<dbReference type="GO" id="GO:0019171">
    <property type="term" value="F:(3R)-hydroxyacyl-[acyl-carrier-protein] dehydratase activity"/>
    <property type="evidence" value="ECO:0007669"/>
    <property type="project" value="UniProtKB-EC"/>
</dbReference>
<evidence type="ECO:0000313" key="4">
    <source>
        <dbReference type="Proteomes" id="UP000654279"/>
    </source>
</evidence>
<accession>A0A926HLX0</accession>
<dbReference type="PANTHER" id="PTHR30272:SF1">
    <property type="entry name" value="3-HYDROXYACYL-[ACYL-CARRIER-PROTEIN] DEHYDRATASE"/>
    <property type="match status" value="1"/>
</dbReference>
<dbReference type="Pfam" id="PF07977">
    <property type="entry name" value="FabA"/>
    <property type="match status" value="1"/>
</dbReference>
<dbReference type="Proteomes" id="UP000654279">
    <property type="component" value="Unassembled WGS sequence"/>
</dbReference>
<dbReference type="NCBIfam" id="NF000582">
    <property type="entry name" value="PRK00006.1"/>
    <property type="match status" value="1"/>
</dbReference>
<keyword evidence="2 3" id="KW-0456">Lyase</keyword>
<dbReference type="AlphaFoldDB" id="A0A926HLX0"/>
<keyword evidence="4" id="KW-1185">Reference proteome</keyword>
<dbReference type="Gene3D" id="3.10.129.10">
    <property type="entry name" value="Hotdog Thioesterase"/>
    <property type="match status" value="1"/>
</dbReference>
<protein>
    <submittedName>
        <fullName evidence="3">3-hydroxyacyl-ACP dehydratase FabZ</fullName>
        <ecNumber evidence="3">4.2.1.59</ecNumber>
    </submittedName>
</protein>
<dbReference type="InterPro" id="IPR013114">
    <property type="entry name" value="FabA_FabZ"/>
</dbReference>